<feature type="region of interest" description="Disordered" evidence="1">
    <location>
        <begin position="20"/>
        <end position="41"/>
    </location>
</feature>
<dbReference type="AlphaFoldDB" id="A0AAW1VJP8"/>
<proteinExistence type="predicted"/>
<organism evidence="2 3">
    <name type="scientific">Rubus argutus</name>
    <name type="common">Southern blackberry</name>
    <dbReference type="NCBI Taxonomy" id="59490"/>
    <lineage>
        <taxon>Eukaryota</taxon>
        <taxon>Viridiplantae</taxon>
        <taxon>Streptophyta</taxon>
        <taxon>Embryophyta</taxon>
        <taxon>Tracheophyta</taxon>
        <taxon>Spermatophyta</taxon>
        <taxon>Magnoliopsida</taxon>
        <taxon>eudicotyledons</taxon>
        <taxon>Gunneridae</taxon>
        <taxon>Pentapetalae</taxon>
        <taxon>rosids</taxon>
        <taxon>fabids</taxon>
        <taxon>Rosales</taxon>
        <taxon>Rosaceae</taxon>
        <taxon>Rosoideae</taxon>
        <taxon>Rosoideae incertae sedis</taxon>
        <taxon>Rubus</taxon>
    </lineage>
</organism>
<dbReference type="Proteomes" id="UP001457282">
    <property type="component" value="Unassembled WGS sequence"/>
</dbReference>
<evidence type="ECO:0000313" key="2">
    <source>
        <dbReference type="EMBL" id="KAK9901195.1"/>
    </source>
</evidence>
<name>A0AAW1VJP8_RUBAR</name>
<feature type="compositionally biased region" description="Basic residues" evidence="1">
    <location>
        <begin position="21"/>
        <end position="33"/>
    </location>
</feature>
<evidence type="ECO:0000256" key="1">
    <source>
        <dbReference type="SAM" id="MobiDB-lite"/>
    </source>
</evidence>
<accession>A0AAW1VJP8</accession>
<comment type="caution">
    <text evidence="2">The sequence shown here is derived from an EMBL/GenBank/DDBJ whole genome shotgun (WGS) entry which is preliminary data.</text>
</comment>
<evidence type="ECO:0000313" key="3">
    <source>
        <dbReference type="Proteomes" id="UP001457282"/>
    </source>
</evidence>
<keyword evidence="3" id="KW-1185">Reference proteome</keyword>
<sequence length="204" mass="22977">MKIPVEIKFHREQSITQSSCCRRHHHEPSHRARASSSPRHLQRRAFTVRARARIFSAVNLCPSPTKSRRILSLCTAPPSSSYAELPHKRRCLYVRARCSQICRDLLCVAAPVHRNRPVRPCLPSPSCLCQTQRQAHVPSADNPPLKSTSASLLPLSRPSLPRAIFSATSTKPPSSRLFLLRHTSVDHHRFLHPSLSPSLSKSRN</sequence>
<protein>
    <submittedName>
        <fullName evidence="2">Uncharacterized protein</fullName>
    </submittedName>
</protein>
<dbReference type="EMBL" id="JBEDUW010000316">
    <property type="protein sequence ID" value="KAK9901195.1"/>
    <property type="molecule type" value="Genomic_DNA"/>
</dbReference>
<gene>
    <name evidence="2" type="ORF">M0R45_002171</name>
</gene>
<reference evidence="2 3" key="1">
    <citation type="journal article" date="2023" name="G3 (Bethesda)">
        <title>A chromosome-length genome assembly and annotation of blackberry (Rubus argutus, cv. 'Hillquist').</title>
        <authorList>
            <person name="Bruna T."/>
            <person name="Aryal R."/>
            <person name="Dudchenko O."/>
            <person name="Sargent D.J."/>
            <person name="Mead D."/>
            <person name="Buti M."/>
            <person name="Cavallini A."/>
            <person name="Hytonen T."/>
            <person name="Andres J."/>
            <person name="Pham M."/>
            <person name="Weisz D."/>
            <person name="Mascagni F."/>
            <person name="Usai G."/>
            <person name="Natali L."/>
            <person name="Bassil N."/>
            <person name="Fernandez G.E."/>
            <person name="Lomsadze A."/>
            <person name="Armour M."/>
            <person name="Olukolu B."/>
            <person name="Poorten T."/>
            <person name="Britton C."/>
            <person name="Davik J."/>
            <person name="Ashrafi H."/>
            <person name="Aiden E.L."/>
            <person name="Borodovsky M."/>
            <person name="Worthington M."/>
        </authorList>
    </citation>
    <scope>NUCLEOTIDE SEQUENCE [LARGE SCALE GENOMIC DNA]</scope>
    <source>
        <strain evidence="2">PI 553951</strain>
    </source>
</reference>